<dbReference type="EMBL" id="GG692432">
    <property type="protein sequence ID" value="EER37993.1"/>
    <property type="molecule type" value="Genomic_DNA"/>
</dbReference>
<accession>C6HNE7</accession>
<protein>
    <submittedName>
        <fullName evidence="1">Uncharacterized protein</fullName>
    </submittedName>
</protein>
<sequence length="137" mass="14613">MVIAGPPLGLLPELSGGQSFKGLASQEPWMMPIISGSFVGLRVRSETSVETVDPRRFKKVRSVTKPHRDLDLLHVALTGRVDPVFNHTPKTQKSYTSRIVGRGPGGTFFLVKSASSKPDAIIFGDSAGALALASLKA</sequence>
<name>C6HNE7_AJECH</name>
<dbReference type="AlphaFoldDB" id="C6HNE7"/>
<reference evidence="2" key="1">
    <citation type="submission" date="2009-05" db="EMBL/GenBank/DDBJ databases">
        <title>The genome sequence of Ajellomyces capsulatus strain H143.</title>
        <authorList>
            <person name="Champion M."/>
            <person name="Cuomo C.A."/>
            <person name="Ma L.-J."/>
            <person name="Henn M.R."/>
            <person name="Sil A."/>
            <person name="Goldman B."/>
            <person name="Young S.K."/>
            <person name="Kodira C.D."/>
            <person name="Zeng Q."/>
            <person name="Koehrsen M."/>
            <person name="Alvarado L."/>
            <person name="Berlin A.M."/>
            <person name="Borenstein D."/>
            <person name="Chen Z."/>
            <person name="Engels R."/>
            <person name="Freedman E."/>
            <person name="Gellesch M."/>
            <person name="Goldberg J."/>
            <person name="Griggs A."/>
            <person name="Gujja S."/>
            <person name="Heiman D.I."/>
            <person name="Hepburn T.A."/>
            <person name="Howarth C."/>
            <person name="Jen D."/>
            <person name="Larson L."/>
            <person name="Lewis B."/>
            <person name="Mehta T."/>
            <person name="Park D."/>
            <person name="Pearson M."/>
            <person name="Roberts A."/>
            <person name="Saif S."/>
            <person name="Shea T.D."/>
            <person name="Shenoy N."/>
            <person name="Sisk P."/>
            <person name="Stolte C."/>
            <person name="Sykes S."/>
            <person name="Walk T."/>
            <person name="White J."/>
            <person name="Yandava C."/>
            <person name="Klein B."/>
            <person name="McEwen J.G."/>
            <person name="Puccia R."/>
            <person name="Goldman G.H."/>
            <person name="Felipe M.S."/>
            <person name="Nino-Vega G."/>
            <person name="San-Blas G."/>
            <person name="Taylor J.W."/>
            <person name="Mendoza L."/>
            <person name="Galagan J.E."/>
            <person name="Nusbaum C."/>
            <person name="Birren B.W."/>
        </authorList>
    </citation>
    <scope>NUCLEOTIDE SEQUENCE [LARGE SCALE GENOMIC DNA]</scope>
    <source>
        <strain evidence="2">H143</strain>
    </source>
</reference>
<gene>
    <name evidence="1" type="ORF">HCDG_07728</name>
</gene>
<organism evidence="1 2">
    <name type="scientific">Ajellomyces capsulatus (strain H143)</name>
    <name type="common">Darling's disease fungus</name>
    <name type="synonym">Histoplasma capsulatum</name>
    <dbReference type="NCBI Taxonomy" id="544712"/>
    <lineage>
        <taxon>Eukaryota</taxon>
        <taxon>Fungi</taxon>
        <taxon>Dikarya</taxon>
        <taxon>Ascomycota</taxon>
        <taxon>Pezizomycotina</taxon>
        <taxon>Eurotiomycetes</taxon>
        <taxon>Eurotiomycetidae</taxon>
        <taxon>Onygenales</taxon>
        <taxon>Ajellomycetaceae</taxon>
        <taxon>Histoplasma</taxon>
    </lineage>
</organism>
<evidence type="ECO:0000313" key="1">
    <source>
        <dbReference type="EMBL" id="EER37993.1"/>
    </source>
</evidence>
<dbReference type="VEuPathDB" id="FungiDB:HCDG_07728"/>
<dbReference type="HOGENOM" id="CLU_1864549_0_0_1"/>
<proteinExistence type="predicted"/>
<evidence type="ECO:0000313" key="2">
    <source>
        <dbReference type="Proteomes" id="UP000002624"/>
    </source>
</evidence>
<dbReference type="Proteomes" id="UP000002624">
    <property type="component" value="Unassembled WGS sequence"/>
</dbReference>